<dbReference type="EMBL" id="CM044702">
    <property type="protein sequence ID" value="KAI5676316.1"/>
    <property type="molecule type" value="Genomic_DNA"/>
</dbReference>
<sequence length="148" mass="16872">MSLPGLITGVLSSTVVSKPERDLISLVFNVIRNLPSCFPDLRELLSSVNLAQFFFEKPKPKPGLSPIETPSICALHMFYHPMMSWTEPHNPNRMSLFLTQDAGRGGWQQHNLFFSQMTWLLVLWIEEESVVHFSDTSSDFENNTSQTE</sequence>
<name>A0ACC0BUQ3_CATRO</name>
<reference evidence="2" key="1">
    <citation type="journal article" date="2023" name="Nat. Plants">
        <title>Single-cell RNA sequencing provides a high-resolution roadmap for understanding the multicellular compartmentation of specialized metabolism.</title>
        <authorList>
            <person name="Sun S."/>
            <person name="Shen X."/>
            <person name="Li Y."/>
            <person name="Li Y."/>
            <person name="Wang S."/>
            <person name="Li R."/>
            <person name="Zhang H."/>
            <person name="Shen G."/>
            <person name="Guo B."/>
            <person name="Wei J."/>
            <person name="Xu J."/>
            <person name="St-Pierre B."/>
            <person name="Chen S."/>
            <person name="Sun C."/>
        </authorList>
    </citation>
    <scope>NUCLEOTIDE SEQUENCE [LARGE SCALE GENOMIC DNA]</scope>
</reference>
<gene>
    <name evidence="1" type="ORF">M9H77_07266</name>
</gene>
<dbReference type="Proteomes" id="UP001060085">
    <property type="component" value="Linkage Group LG02"/>
</dbReference>
<evidence type="ECO:0000313" key="1">
    <source>
        <dbReference type="EMBL" id="KAI5676316.1"/>
    </source>
</evidence>
<evidence type="ECO:0000313" key="2">
    <source>
        <dbReference type="Proteomes" id="UP001060085"/>
    </source>
</evidence>
<protein>
    <submittedName>
        <fullName evidence="1">Uncharacterized protein</fullName>
    </submittedName>
</protein>
<comment type="caution">
    <text evidence="1">The sequence shown here is derived from an EMBL/GenBank/DDBJ whole genome shotgun (WGS) entry which is preliminary data.</text>
</comment>
<accession>A0ACC0BUQ3</accession>
<proteinExistence type="predicted"/>
<keyword evidence="2" id="KW-1185">Reference proteome</keyword>
<organism evidence="1 2">
    <name type="scientific">Catharanthus roseus</name>
    <name type="common">Madagascar periwinkle</name>
    <name type="synonym">Vinca rosea</name>
    <dbReference type="NCBI Taxonomy" id="4058"/>
    <lineage>
        <taxon>Eukaryota</taxon>
        <taxon>Viridiplantae</taxon>
        <taxon>Streptophyta</taxon>
        <taxon>Embryophyta</taxon>
        <taxon>Tracheophyta</taxon>
        <taxon>Spermatophyta</taxon>
        <taxon>Magnoliopsida</taxon>
        <taxon>eudicotyledons</taxon>
        <taxon>Gunneridae</taxon>
        <taxon>Pentapetalae</taxon>
        <taxon>asterids</taxon>
        <taxon>lamiids</taxon>
        <taxon>Gentianales</taxon>
        <taxon>Apocynaceae</taxon>
        <taxon>Rauvolfioideae</taxon>
        <taxon>Vinceae</taxon>
        <taxon>Catharanthinae</taxon>
        <taxon>Catharanthus</taxon>
    </lineage>
</organism>